<evidence type="ECO:0000313" key="4">
    <source>
        <dbReference type="Proteomes" id="UP000275256"/>
    </source>
</evidence>
<dbReference type="AlphaFoldDB" id="A0A3M0G635"/>
<proteinExistence type="predicted"/>
<evidence type="ECO:0000259" key="2">
    <source>
        <dbReference type="PROSITE" id="PS51729"/>
    </source>
</evidence>
<accession>A0A3M0G635</accession>
<dbReference type="PANTHER" id="PTHR31435:SF10">
    <property type="entry name" value="BSR4717 PROTEIN"/>
    <property type="match status" value="1"/>
</dbReference>
<organism evidence="3 4">
    <name type="scientific">Tessaracoccus antarcticus</name>
    <dbReference type="NCBI Taxonomy" id="2479848"/>
    <lineage>
        <taxon>Bacteria</taxon>
        <taxon>Bacillati</taxon>
        <taxon>Actinomycetota</taxon>
        <taxon>Actinomycetes</taxon>
        <taxon>Propionibacteriales</taxon>
        <taxon>Propionibacteriaceae</taxon>
        <taxon>Tessaracoccus</taxon>
    </lineage>
</organism>
<name>A0A3M0G635_9ACTN</name>
<evidence type="ECO:0000313" key="3">
    <source>
        <dbReference type="EMBL" id="RMB60324.1"/>
    </source>
</evidence>
<comment type="caution">
    <text evidence="3">The sequence shown here is derived from an EMBL/GenBank/DDBJ whole genome shotgun (WGS) entry which is preliminary data.</text>
</comment>
<dbReference type="SUPFAM" id="SSF55729">
    <property type="entry name" value="Acyl-CoA N-acyltransferases (Nat)"/>
    <property type="match status" value="1"/>
</dbReference>
<protein>
    <submittedName>
        <fullName evidence="3">N-acetyltransferase</fullName>
    </submittedName>
</protein>
<sequence length="162" mass="17446">MSVKSSAARSLCATVRVRSTRSGLSSQVSAMSSKMLMGPSCRAPTVPRGQTAHTRSAGCGTPGGRLRYMSEPELVKNDDENRYELRAEGERIGFIDWVRDGHIVELTHTEVDPAHGGKGYAAMLADFALADIRDAGLNVKATCSFVARHIENNPEFGSIHVA</sequence>
<feature type="region of interest" description="Disordered" evidence="1">
    <location>
        <begin position="35"/>
        <end position="60"/>
    </location>
</feature>
<gene>
    <name evidence="3" type="ORF">EAX62_10400</name>
</gene>
<dbReference type="Gene3D" id="3.40.630.30">
    <property type="match status" value="1"/>
</dbReference>
<evidence type="ECO:0000256" key="1">
    <source>
        <dbReference type="SAM" id="MobiDB-lite"/>
    </source>
</evidence>
<feature type="domain" description="N-acetyltransferase" evidence="2">
    <location>
        <begin position="75"/>
        <end position="161"/>
    </location>
</feature>
<dbReference type="CDD" id="cd04301">
    <property type="entry name" value="NAT_SF"/>
    <property type="match status" value="1"/>
</dbReference>
<dbReference type="EMBL" id="REFW01000002">
    <property type="protein sequence ID" value="RMB60324.1"/>
    <property type="molecule type" value="Genomic_DNA"/>
</dbReference>
<dbReference type="InterPro" id="IPR016181">
    <property type="entry name" value="Acyl_CoA_acyltransferase"/>
</dbReference>
<dbReference type="InterPro" id="IPR031165">
    <property type="entry name" value="GNAT_YJDJ"/>
</dbReference>
<dbReference type="PROSITE" id="PS51729">
    <property type="entry name" value="GNAT_YJDJ"/>
    <property type="match status" value="1"/>
</dbReference>
<dbReference type="InterPro" id="IPR045057">
    <property type="entry name" value="Gcn5-rel_NAT"/>
</dbReference>
<reference evidence="3 4" key="1">
    <citation type="submission" date="2018-10" db="EMBL/GenBank/DDBJ databases">
        <title>Tessaracoccus antarcticuss sp. nov., isolated from sediment.</title>
        <authorList>
            <person name="Zhou L.Y."/>
            <person name="Du Z.J."/>
        </authorList>
    </citation>
    <scope>NUCLEOTIDE SEQUENCE [LARGE SCALE GENOMIC DNA]</scope>
    <source>
        <strain evidence="3 4">JDX10</strain>
    </source>
</reference>
<dbReference type="Pfam" id="PF14542">
    <property type="entry name" value="Acetyltransf_CG"/>
    <property type="match status" value="1"/>
</dbReference>
<keyword evidence="4" id="KW-1185">Reference proteome</keyword>
<keyword evidence="3" id="KW-0808">Transferase</keyword>
<dbReference type="PANTHER" id="PTHR31435">
    <property type="entry name" value="PROTEIN NATD1"/>
    <property type="match status" value="1"/>
</dbReference>
<dbReference type="Proteomes" id="UP000275256">
    <property type="component" value="Unassembled WGS sequence"/>
</dbReference>
<dbReference type="GO" id="GO:0016740">
    <property type="term" value="F:transferase activity"/>
    <property type="evidence" value="ECO:0007669"/>
    <property type="project" value="UniProtKB-KW"/>
</dbReference>